<feature type="compositionally biased region" description="Polar residues" evidence="1">
    <location>
        <begin position="109"/>
        <end position="121"/>
    </location>
</feature>
<dbReference type="Proteomes" id="UP000305067">
    <property type="component" value="Unassembled WGS sequence"/>
</dbReference>
<feature type="compositionally biased region" description="Low complexity" evidence="1">
    <location>
        <begin position="22"/>
        <end position="33"/>
    </location>
</feature>
<name>A0A5C3QV48_9AGAR</name>
<protein>
    <submittedName>
        <fullName evidence="2">Uncharacterized protein</fullName>
    </submittedName>
</protein>
<feature type="compositionally biased region" description="Acidic residues" evidence="1">
    <location>
        <begin position="124"/>
        <end position="140"/>
    </location>
</feature>
<reference evidence="2 3" key="1">
    <citation type="journal article" date="2019" name="Nat. Ecol. Evol.">
        <title>Megaphylogeny resolves global patterns of mushroom evolution.</title>
        <authorList>
            <person name="Varga T."/>
            <person name="Krizsan K."/>
            <person name="Foldi C."/>
            <person name="Dima B."/>
            <person name="Sanchez-Garcia M."/>
            <person name="Sanchez-Ramirez S."/>
            <person name="Szollosi G.J."/>
            <person name="Szarkandi J.G."/>
            <person name="Papp V."/>
            <person name="Albert L."/>
            <person name="Andreopoulos W."/>
            <person name="Angelini C."/>
            <person name="Antonin V."/>
            <person name="Barry K.W."/>
            <person name="Bougher N.L."/>
            <person name="Buchanan P."/>
            <person name="Buyck B."/>
            <person name="Bense V."/>
            <person name="Catcheside P."/>
            <person name="Chovatia M."/>
            <person name="Cooper J."/>
            <person name="Damon W."/>
            <person name="Desjardin D."/>
            <person name="Finy P."/>
            <person name="Geml J."/>
            <person name="Haridas S."/>
            <person name="Hughes K."/>
            <person name="Justo A."/>
            <person name="Karasinski D."/>
            <person name="Kautmanova I."/>
            <person name="Kiss B."/>
            <person name="Kocsube S."/>
            <person name="Kotiranta H."/>
            <person name="LaButti K.M."/>
            <person name="Lechner B.E."/>
            <person name="Liimatainen K."/>
            <person name="Lipzen A."/>
            <person name="Lukacs Z."/>
            <person name="Mihaltcheva S."/>
            <person name="Morgado L.N."/>
            <person name="Niskanen T."/>
            <person name="Noordeloos M.E."/>
            <person name="Ohm R.A."/>
            <person name="Ortiz-Santana B."/>
            <person name="Ovrebo C."/>
            <person name="Racz N."/>
            <person name="Riley R."/>
            <person name="Savchenko A."/>
            <person name="Shiryaev A."/>
            <person name="Soop K."/>
            <person name="Spirin V."/>
            <person name="Szebenyi C."/>
            <person name="Tomsovsky M."/>
            <person name="Tulloss R.E."/>
            <person name="Uehling J."/>
            <person name="Grigoriev I.V."/>
            <person name="Vagvolgyi C."/>
            <person name="Papp T."/>
            <person name="Martin F.M."/>
            <person name="Miettinen O."/>
            <person name="Hibbett D.S."/>
            <person name="Nagy L.G."/>
        </authorList>
    </citation>
    <scope>NUCLEOTIDE SEQUENCE [LARGE SCALE GENOMIC DNA]</scope>
    <source>
        <strain evidence="2 3">CBS 309.79</strain>
    </source>
</reference>
<proteinExistence type="predicted"/>
<keyword evidence="3" id="KW-1185">Reference proteome</keyword>
<feature type="compositionally biased region" description="Polar residues" evidence="1">
    <location>
        <begin position="34"/>
        <end position="49"/>
    </location>
</feature>
<organism evidence="2 3">
    <name type="scientific">Pterulicium gracile</name>
    <dbReference type="NCBI Taxonomy" id="1884261"/>
    <lineage>
        <taxon>Eukaryota</taxon>
        <taxon>Fungi</taxon>
        <taxon>Dikarya</taxon>
        <taxon>Basidiomycota</taxon>
        <taxon>Agaricomycotina</taxon>
        <taxon>Agaricomycetes</taxon>
        <taxon>Agaricomycetidae</taxon>
        <taxon>Agaricales</taxon>
        <taxon>Pleurotineae</taxon>
        <taxon>Pterulaceae</taxon>
        <taxon>Pterulicium</taxon>
    </lineage>
</organism>
<evidence type="ECO:0000313" key="2">
    <source>
        <dbReference type="EMBL" id="TFL05812.1"/>
    </source>
</evidence>
<evidence type="ECO:0000256" key="1">
    <source>
        <dbReference type="SAM" id="MobiDB-lite"/>
    </source>
</evidence>
<accession>A0A5C3QV48</accession>
<evidence type="ECO:0000313" key="3">
    <source>
        <dbReference type="Proteomes" id="UP000305067"/>
    </source>
</evidence>
<feature type="compositionally biased region" description="Low complexity" evidence="1">
    <location>
        <begin position="50"/>
        <end position="60"/>
    </location>
</feature>
<dbReference type="AlphaFoldDB" id="A0A5C3QV48"/>
<sequence length="214" mass="22869">MAPYGSLKTRLAARSVREPIEISESNSASPASSTILNGLERSQSVRTVGSTDSSSSLSISEPQRIVAQRGGRKKPQSKVAERDFLRPKAGVGDESSASNGKRRPVAKPSVTSSLPQLPSKTSLDEDEDDEQPESESDAAADPDFKLRRRRIGPQTVNGRPTTRATTTKGLKTAVSVSQLRPPSSRRAESAPTTKSTRGRGAKSVPMSRPSSETR</sequence>
<dbReference type="EMBL" id="ML178816">
    <property type="protein sequence ID" value="TFL05812.1"/>
    <property type="molecule type" value="Genomic_DNA"/>
</dbReference>
<feature type="compositionally biased region" description="Low complexity" evidence="1">
    <location>
        <begin position="158"/>
        <end position="173"/>
    </location>
</feature>
<feature type="region of interest" description="Disordered" evidence="1">
    <location>
        <begin position="1"/>
        <end position="214"/>
    </location>
</feature>
<gene>
    <name evidence="2" type="ORF">BDV98DRAFT_236003</name>
</gene>